<dbReference type="SUPFAM" id="SSF51569">
    <property type="entry name" value="Aldolase"/>
    <property type="match status" value="1"/>
</dbReference>
<proteinExistence type="predicted"/>
<gene>
    <name evidence="2" type="ORF">LEP1GSC188_4637</name>
</gene>
<sequence length="107" mass="12338">MEEVIRIGSQILGGEKTFIIAEVGSNHCQDLKIAYETIDAAVEAGADAIKFQSIRIDKLYLNPSQEIIDLHAKIDFDESWHKLLNQYCKKRILFSFLPLLIWKQLIY</sequence>
<evidence type="ECO:0000259" key="1">
    <source>
        <dbReference type="Pfam" id="PF03102"/>
    </source>
</evidence>
<dbReference type="EMBL" id="AHOR02000057">
    <property type="protein sequence ID" value="EMF80409.1"/>
    <property type="molecule type" value="Genomic_DNA"/>
</dbReference>
<dbReference type="PANTHER" id="PTHR42966">
    <property type="entry name" value="N-ACETYLNEURAMINATE SYNTHASE"/>
    <property type="match status" value="1"/>
</dbReference>
<dbReference type="AlphaFoldDB" id="M3G377"/>
<protein>
    <submittedName>
        <fullName evidence="2">NeuB domain protein</fullName>
    </submittedName>
</protein>
<name>M3G377_9LEPT</name>
<dbReference type="Gene3D" id="3.20.20.70">
    <property type="entry name" value="Aldolase class I"/>
    <property type="match status" value="1"/>
</dbReference>
<dbReference type="InterPro" id="IPR051690">
    <property type="entry name" value="PseI-like"/>
</dbReference>
<dbReference type="InterPro" id="IPR013132">
    <property type="entry name" value="PseI/NeuA/B-like_N"/>
</dbReference>
<dbReference type="GO" id="GO:0016051">
    <property type="term" value="P:carbohydrate biosynthetic process"/>
    <property type="evidence" value="ECO:0007669"/>
    <property type="project" value="InterPro"/>
</dbReference>
<evidence type="ECO:0000313" key="2">
    <source>
        <dbReference type="EMBL" id="EMF80409.1"/>
    </source>
</evidence>
<dbReference type="PANTHER" id="PTHR42966:SF1">
    <property type="entry name" value="SIALIC ACID SYNTHASE"/>
    <property type="match status" value="1"/>
</dbReference>
<feature type="domain" description="PseI/NeuA/B-like" evidence="1">
    <location>
        <begin position="38"/>
        <end position="91"/>
    </location>
</feature>
<evidence type="ECO:0000313" key="3">
    <source>
        <dbReference type="Proteomes" id="UP000011770"/>
    </source>
</evidence>
<dbReference type="Proteomes" id="UP000011770">
    <property type="component" value="Unassembled WGS sequence"/>
</dbReference>
<reference evidence="2 3" key="1">
    <citation type="submission" date="2013-01" db="EMBL/GenBank/DDBJ databases">
        <authorList>
            <person name="Harkins D.M."/>
            <person name="Durkin A.S."/>
            <person name="Brinkac L.M."/>
            <person name="Haft D.H."/>
            <person name="Selengut J.D."/>
            <person name="Sanka R."/>
            <person name="DePew J."/>
            <person name="Purushe J."/>
            <person name="Tulsiani S.M."/>
            <person name="Graham G.C."/>
            <person name="Burns M.-A."/>
            <person name="Dohnt M.F."/>
            <person name="Smythe L.D."/>
            <person name="McKay D.B."/>
            <person name="Craig S.B."/>
            <person name="Vinetz J.M."/>
            <person name="Sutton G.G."/>
            <person name="Nierman W.C."/>
            <person name="Fouts D.E."/>
        </authorList>
    </citation>
    <scope>NUCLEOTIDE SEQUENCE [LARGE SCALE GENOMIC DNA]</scope>
    <source>
        <strain evidence="2 3">LT2116</strain>
    </source>
</reference>
<accession>M3G377</accession>
<dbReference type="GO" id="GO:0047444">
    <property type="term" value="F:N-acylneuraminate-9-phosphate synthase activity"/>
    <property type="evidence" value="ECO:0007669"/>
    <property type="project" value="TreeGrafter"/>
</dbReference>
<comment type="caution">
    <text evidence="2">The sequence shown here is derived from an EMBL/GenBank/DDBJ whole genome shotgun (WGS) entry which is preliminary data.</text>
</comment>
<organism evidence="2 3">
    <name type="scientific">Leptospira weilii serovar Topaz str. LT2116</name>
    <dbReference type="NCBI Taxonomy" id="1088540"/>
    <lineage>
        <taxon>Bacteria</taxon>
        <taxon>Pseudomonadati</taxon>
        <taxon>Spirochaetota</taxon>
        <taxon>Spirochaetia</taxon>
        <taxon>Leptospirales</taxon>
        <taxon>Leptospiraceae</taxon>
        <taxon>Leptospira</taxon>
    </lineage>
</organism>
<dbReference type="InterPro" id="IPR013785">
    <property type="entry name" value="Aldolase_TIM"/>
</dbReference>
<dbReference type="Pfam" id="PF03102">
    <property type="entry name" value="NeuB"/>
    <property type="match status" value="1"/>
</dbReference>